<feature type="region of interest" description="Disordered" evidence="1">
    <location>
        <begin position="1"/>
        <end position="31"/>
    </location>
</feature>
<name>K5DLT2_RHOBT</name>
<evidence type="ECO:0008006" key="4">
    <source>
        <dbReference type="Google" id="ProtNLM"/>
    </source>
</evidence>
<evidence type="ECO:0000256" key="1">
    <source>
        <dbReference type="SAM" id="MobiDB-lite"/>
    </source>
</evidence>
<proteinExistence type="predicted"/>
<feature type="compositionally biased region" description="Basic and acidic residues" evidence="1">
    <location>
        <begin position="20"/>
        <end position="31"/>
    </location>
</feature>
<comment type="caution">
    <text evidence="2">The sequence shown here is derived from an EMBL/GenBank/DDBJ whole genome shotgun (WGS) entry which is preliminary data.</text>
</comment>
<organism evidence="2 3">
    <name type="scientific">Rhodopirellula baltica SH28</name>
    <dbReference type="NCBI Taxonomy" id="993517"/>
    <lineage>
        <taxon>Bacteria</taxon>
        <taxon>Pseudomonadati</taxon>
        <taxon>Planctomycetota</taxon>
        <taxon>Planctomycetia</taxon>
        <taxon>Pirellulales</taxon>
        <taxon>Pirellulaceae</taxon>
        <taxon>Rhodopirellula</taxon>
    </lineage>
</organism>
<dbReference type="AlphaFoldDB" id="K5DLT2"/>
<reference evidence="2 3" key="1">
    <citation type="journal article" date="2013" name="Mar. Genomics">
        <title>Expression of sulfatases in Rhodopirellula baltica and the diversity of sulfatases in the genus Rhodopirellula.</title>
        <authorList>
            <person name="Wegner C.E."/>
            <person name="Richter-Heitmann T."/>
            <person name="Klindworth A."/>
            <person name="Klockow C."/>
            <person name="Richter M."/>
            <person name="Achstetter T."/>
            <person name="Glockner F.O."/>
            <person name="Harder J."/>
        </authorList>
    </citation>
    <scope>NUCLEOTIDE SEQUENCE [LARGE SCALE GENOMIC DNA]</scope>
    <source>
        <strain evidence="2 3">SH28</strain>
    </source>
</reference>
<evidence type="ECO:0000313" key="2">
    <source>
        <dbReference type="EMBL" id="EKK03428.1"/>
    </source>
</evidence>
<dbReference type="RefSeq" id="WP_007331164.1">
    <property type="nucleotide sequence ID" value="NZ_AMCW01000028.1"/>
</dbReference>
<dbReference type="Proteomes" id="UP000007993">
    <property type="component" value="Unassembled WGS sequence"/>
</dbReference>
<gene>
    <name evidence="2" type="ORF">RBSH_01232</name>
</gene>
<evidence type="ECO:0000313" key="3">
    <source>
        <dbReference type="Proteomes" id="UP000007993"/>
    </source>
</evidence>
<dbReference type="EMBL" id="AMCW01000028">
    <property type="protein sequence ID" value="EKK03428.1"/>
    <property type="molecule type" value="Genomic_DNA"/>
</dbReference>
<accession>K5DLT2</accession>
<sequence length="197" mass="21820">MTKESMTAAELMAELASDPEYQRKMREKEEARQKKKQVLIEHQKELIAECGEVGVNIKSVWDLVNTSESYHAAIPVLVDHLHKDHESRTIQGIVRALTTHESRGVAFDALVRLFKSTAEGTSELKWLIGAALAESATASDVDVVINLANDESHGRGREFLPLGLIIASKESVLPILQGWTNDPELSKSAKKAIKLLR</sequence>
<protein>
    <recommendedName>
        <fullName evidence="4">HEAT repeat domain-containing protein</fullName>
    </recommendedName>
</protein>
<dbReference type="PATRIC" id="fig|993517.3.peg.1349"/>